<organism evidence="5 6">
    <name type="scientific">Gibberella nygamai</name>
    <name type="common">Bean root rot disease fungus</name>
    <name type="synonym">Fusarium nygamai</name>
    <dbReference type="NCBI Taxonomy" id="42673"/>
    <lineage>
        <taxon>Eukaryota</taxon>
        <taxon>Fungi</taxon>
        <taxon>Dikarya</taxon>
        <taxon>Ascomycota</taxon>
        <taxon>Pezizomycotina</taxon>
        <taxon>Sordariomycetes</taxon>
        <taxon>Hypocreomycetidae</taxon>
        <taxon>Hypocreales</taxon>
        <taxon>Nectriaceae</taxon>
        <taxon>Fusarium</taxon>
        <taxon>Fusarium fujikuroi species complex</taxon>
    </lineage>
</organism>
<dbReference type="EC" id="3.1.1.-" evidence="3"/>
<evidence type="ECO:0000256" key="2">
    <source>
        <dbReference type="ARBA" id="ARBA00022801"/>
    </source>
</evidence>
<feature type="domain" description="Carboxylesterase type B" evidence="4">
    <location>
        <begin position="20"/>
        <end position="466"/>
    </location>
</feature>
<sequence>MSTVFKHDSLGSITVIKDQILAQYRGIKYGTLKHAFAEAAMFTNEERKNIDATEFGPPTISPPACGVEQAMMQQPLPYKDISPSPTDCLNLNVIVPEIGKSNLPVFVFLHGGGYAIGANSWPQTDLVNFVKFSASQDSPIIGVSINYRLGAPGFLASDELTQAGCPTNRGLRDQQLAFKWVKKYISGFGGDPDNVTVIGASAGGNAALLHLESSEPLFSMLISLAGTPLGLQPLTSEVANSTYQAVLKHLNINGSSAQERIDALLRVPPPDLLQKIPPHLPLCPMVDGDVVKHFSTFNFWSVEAKDKLPGAKWCQSIMMGDAKNDASVMPFILGQRTENLVPNFVATVEGFFKDEPRFLEQLFRAYDMRNPNHERATAAIMDFMGDLFFFAPSVVTADGFPGKTYVYRFNVPNPWNGPCKSTANHTFDAACFLLNYRANLPKEQLGSSVIMATDFINFIRGKEPYPEYTPGKGGIRVYGPPADIHSFERSLDGDSTGRRIHVLELGQKIGLDRFSGLWHSFICQK</sequence>
<evidence type="ECO:0000256" key="1">
    <source>
        <dbReference type="ARBA" id="ARBA00005964"/>
    </source>
</evidence>
<evidence type="ECO:0000313" key="5">
    <source>
        <dbReference type="EMBL" id="PNP80131.1"/>
    </source>
</evidence>
<dbReference type="Proteomes" id="UP000236664">
    <property type="component" value="Unassembled WGS sequence"/>
</dbReference>
<keyword evidence="2 3" id="KW-0378">Hydrolase</keyword>
<evidence type="ECO:0000313" key="6">
    <source>
        <dbReference type="Proteomes" id="UP000236664"/>
    </source>
</evidence>
<dbReference type="InterPro" id="IPR019826">
    <property type="entry name" value="Carboxylesterase_B_AS"/>
</dbReference>
<dbReference type="InterPro" id="IPR002018">
    <property type="entry name" value="CarbesteraseB"/>
</dbReference>
<comment type="similarity">
    <text evidence="1 3">Belongs to the type-B carboxylesterase/lipase family.</text>
</comment>
<keyword evidence="6" id="KW-1185">Reference proteome</keyword>
<dbReference type="Gene3D" id="3.40.50.1820">
    <property type="entry name" value="alpha/beta hydrolase"/>
    <property type="match status" value="1"/>
</dbReference>
<accession>A0A2K0WCZ1</accession>
<dbReference type="PROSITE" id="PS00122">
    <property type="entry name" value="CARBOXYLESTERASE_B_1"/>
    <property type="match status" value="1"/>
</dbReference>
<comment type="caution">
    <text evidence="5">The sequence shown here is derived from an EMBL/GenBank/DDBJ whole genome shotgun (WGS) entry which is preliminary data.</text>
</comment>
<dbReference type="SUPFAM" id="SSF53474">
    <property type="entry name" value="alpha/beta-Hydrolases"/>
    <property type="match status" value="1"/>
</dbReference>
<dbReference type="Pfam" id="PF00135">
    <property type="entry name" value="COesterase"/>
    <property type="match status" value="1"/>
</dbReference>
<dbReference type="PANTHER" id="PTHR43142:SF11">
    <property type="entry name" value="CARBOXYLIC ESTER HYDROLASE"/>
    <property type="match status" value="1"/>
</dbReference>
<dbReference type="PANTHER" id="PTHR43142">
    <property type="entry name" value="CARBOXYLIC ESTER HYDROLASE"/>
    <property type="match status" value="1"/>
</dbReference>
<reference evidence="5 6" key="1">
    <citation type="submission" date="2017-06" db="EMBL/GenBank/DDBJ databases">
        <title>Genome of Fusarium nygamai isolate CS10214.</title>
        <authorList>
            <person name="Gardiner D.M."/>
            <person name="Obanor F."/>
            <person name="Kazan K."/>
        </authorList>
    </citation>
    <scope>NUCLEOTIDE SEQUENCE [LARGE SCALE GENOMIC DNA]</scope>
    <source>
        <strain evidence="5 6">CS10214</strain>
    </source>
</reference>
<evidence type="ECO:0000256" key="3">
    <source>
        <dbReference type="RuleBase" id="RU361235"/>
    </source>
</evidence>
<dbReference type="STRING" id="42673.A0A2K0WCZ1"/>
<dbReference type="EMBL" id="MTQA01000082">
    <property type="protein sequence ID" value="PNP80131.1"/>
    <property type="molecule type" value="Genomic_DNA"/>
</dbReference>
<protein>
    <recommendedName>
        <fullName evidence="3">Carboxylic ester hydrolase</fullName>
        <ecNumber evidence="3">3.1.1.-</ecNumber>
    </recommendedName>
</protein>
<dbReference type="AlphaFoldDB" id="A0A2K0WCZ1"/>
<dbReference type="GO" id="GO:0016787">
    <property type="term" value="F:hydrolase activity"/>
    <property type="evidence" value="ECO:0007669"/>
    <property type="project" value="UniProtKB-KW"/>
</dbReference>
<dbReference type="OrthoDB" id="3200163at2759"/>
<dbReference type="InterPro" id="IPR029058">
    <property type="entry name" value="AB_hydrolase_fold"/>
</dbReference>
<evidence type="ECO:0000259" key="4">
    <source>
        <dbReference type="Pfam" id="PF00135"/>
    </source>
</evidence>
<name>A0A2K0WCZ1_GIBNY</name>
<proteinExistence type="inferred from homology"/>
<gene>
    <name evidence="5" type="ORF">FNYG_06499</name>
</gene>